<evidence type="ECO:0000313" key="2">
    <source>
        <dbReference type="EMBL" id="KAK0592907.1"/>
    </source>
</evidence>
<evidence type="ECO:0000256" key="1">
    <source>
        <dbReference type="SAM" id="MobiDB-lite"/>
    </source>
</evidence>
<dbReference type="AlphaFoldDB" id="A0AA39SLY4"/>
<name>A0AA39SLY4_ACESA</name>
<gene>
    <name evidence="2" type="ORF">LWI29_027599</name>
</gene>
<accession>A0AA39SLY4</accession>
<sequence>MSDDNSLMAVPSATPFQDTKVGDGMDSRDREMHAGGVSNKQGVVIDNLMGTETDSGAINAVEEVEEVCEQSNMGESEMVCGLMSSGQEDNFKEAGPVSPTIPIAHAEGSLVTSGSGEPISFVGPIINQVEEVYQPVLPSVGNGPGLRKKRVGGLKFGARPVRFANVGTQELRERGSEIWKGKRKFERMDTHVSLESNKARKIGESIVSNEVVSEGLSSIERVRTLEEENVLVRSEVSY</sequence>
<dbReference type="EMBL" id="JAUESC010000380">
    <property type="protein sequence ID" value="KAK0592907.1"/>
    <property type="molecule type" value="Genomic_DNA"/>
</dbReference>
<proteinExistence type="predicted"/>
<feature type="region of interest" description="Disordered" evidence="1">
    <location>
        <begin position="1"/>
        <end position="37"/>
    </location>
</feature>
<dbReference type="Proteomes" id="UP001168877">
    <property type="component" value="Unassembled WGS sequence"/>
</dbReference>
<organism evidence="2 3">
    <name type="scientific">Acer saccharum</name>
    <name type="common">Sugar maple</name>
    <dbReference type="NCBI Taxonomy" id="4024"/>
    <lineage>
        <taxon>Eukaryota</taxon>
        <taxon>Viridiplantae</taxon>
        <taxon>Streptophyta</taxon>
        <taxon>Embryophyta</taxon>
        <taxon>Tracheophyta</taxon>
        <taxon>Spermatophyta</taxon>
        <taxon>Magnoliopsida</taxon>
        <taxon>eudicotyledons</taxon>
        <taxon>Gunneridae</taxon>
        <taxon>Pentapetalae</taxon>
        <taxon>rosids</taxon>
        <taxon>malvids</taxon>
        <taxon>Sapindales</taxon>
        <taxon>Sapindaceae</taxon>
        <taxon>Hippocastanoideae</taxon>
        <taxon>Acereae</taxon>
        <taxon>Acer</taxon>
    </lineage>
</organism>
<keyword evidence="3" id="KW-1185">Reference proteome</keyword>
<reference evidence="2" key="2">
    <citation type="submission" date="2023-06" db="EMBL/GenBank/DDBJ databases">
        <authorList>
            <person name="Swenson N.G."/>
            <person name="Wegrzyn J.L."/>
            <person name="Mcevoy S.L."/>
        </authorList>
    </citation>
    <scope>NUCLEOTIDE SEQUENCE</scope>
    <source>
        <strain evidence="2">NS2018</strain>
        <tissue evidence="2">Leaf</tissue>
    </source>
</reference>
<protein>
    <submittedName>
        <fullName evidence="2">Uncharacterized protein</fullName>
    </submittedName>
</protein>
<reference evidence="2" key="1">
    <citation type="journal article" date="2022" name="Plant J.">
        <title>Strategies of tolerance reflected in two North American maple genomes.</title>
        <authorList>
            <person name="McEvoy S.L."/>
            <person name="Sezen U.U."/>
            <person name="Trouern-Trend A."/>
            <person name="McMahon S.M."/>
            <person name="Schaberg P.G."/>
            <person name="Yang J."/>
            <person name="Wegrzyn J.L."/>
            <person name="Swenson N.G."/>
        </authorList>
    </citation>
    <scope>NUCLEOTIDE SEQUENCE</scope>
    <source>
        <strain evidence="2">NS2018</strain>
    </source>
</reference>
<evidence type="ECO:0000313" key="3">
    <source>
        <dbReference type="Proteomes" id="UP001168877"/>
    </source>
</evidence>
<feature type="compositionally biased region" description="Basic and acidic residues" evidence="1">
    <location>
        <begin position="20"/>
        <end position="33"/>
    </location>
</feature>
<comment type="caution">
    <text evidence="2">The sequence shown here is derived from an EMBL/GenBank/DDBJ whole genome shotgun (WGS) entry which is preliminary data.</text>
</comment>